<dbReference type="HAMAP" id="MF_00394">
    <property type="entry name" value="NAD_Glyc3P_dehydrog"/>
    <property type="match status" value="1"/>
</dbReference>
<comment type="function">
    <text evidence="14">Catalyzes the reduction of the glycolytic intermediate dihydroxyacetone phosphate (DHAP) to sn-glycerol 3-phosphate (G3P), the key precursor for phospholipid synthesis.</text>
</comment>
<dbReference type="PANTHER" id="PTHR11728:SF1">
    <property type="entry name" value="GLYCEROL-3-PHOSPHATE DEHYDROGENASE [NAD(+)] 2, CHLOROPLASTIC"/>
    <property type="match status" value="1"/>
</dbReference>
<feature type="binding site" evidence="14">
    <location>
        <position position="141"/>
    </location>
    <ligand>
        <name>NADPH</name>
        <dbReference type="ChEBI" id="CHEBI:57783"/>
    </ligand>
</feature>
<dbReference type="InterPro" id="IPR036291">
    <property type="entry name" value="NAD(P)-bd_dom_sf"/>
</dbReference>
<dbReference type="InterPro" id="IPR006168">
    <property type="entry name" value="G3P_DH_NAD-dep"/>
</dbReference>
<proteinExistence type="inferred from homology"/>
<evidence type="ECO:0000259" key="20">
    <source>
        <dbReference type="Pfam" id="PF01210"/>
    </source>
</evidence>
<feature type="binding site" evidence="16">
    <location>
        <position position="109"/>
    </location>
    <ligand>
        <name>substrate</name>
    </ligand>
</feature>
<keyword evidence="23" id="KW-1185">Reference proteome</keyword>
<reference evidence="23" key="1">
    <citation type="submission" date="2019-12" db="EMBL/GenBank/DDBJ databases">
        <title>Complete genome of Terracaulis silvestris 0127_4.</title>
        <authorList>
            <person name="Vieira S."/>
            <person name="Riedel T."/>
            <person name="Sproer C."/>
            <person name="Pascual J."/>
            <person name="Boedeker C."/>
            <person name="Overmann J."/>
        </authorList>
    </citation>
    <scope>NUCLEOTIDE SEQUENCE [LARGE SCALE GENOMIC DNA]</scope>
    <source>
        <strain evidence="23">0127_4</strain>
    </source>
</reference>
<dbReference type="InterPro" id="IPR013328">
    <property type="entry name" value="6PGD_dom2"/>
</dbReference>
<dbReference type="NCBIfam" id="NF000942">
    <property type="entry name" value="PRK00094.1-4"/>
    <property type="match status" value="1"/>
</dbReference>
<evidence type="ECO:0000256" key="15">
    <source>
        <dbReference type="PIRSR" id="PIRSR000114-1"/>
    </source>
</evidence>
<comment type="catalytic activity">
    <reaction evidence="14">
        <text>sn-glycerol 3-phosphate + NAD(+) = dihydroxyacetone phosphate + NADH + H(+)</text>
        <dbReference type="Rhea" id="RHEA:11092"/>
        <dbReference type="ChEBI" id="CHEBI:15378"/>
        <dbReference type="ChEBI" id="CHEBI:57540"/>
        <dbReference type="ChEBI" id="CHEBI:57597"/>
        <dbReference type="ChEBI" id="CHEBI:57642"/>
        <dbReference type="ChEBI" id="CHEBI:57945"/>
        <dbReference type="EC" id="1.1.1.94"/>
    </reaction>
</comment>
<dbReference type="InterPro" id="IPR011128">
    <property type="entry name" value="G3P_DH_NAD-dep_N"/>
</dbReference>
<evidence type="ECO:0000256" key="8">
    <source>
        <dbReference type="ARBA" id="ARBA00023209"/>
    </source>
</evidence>
<feature type="binding site" evidence="14">
    <location>
        <position position="256"/>
    </location>
    <ligand>
        <name>sn-glycerol 3-phosphate</name>
        <dbReference type="ChEBI" id="CHEBI:57597"/>
    </ligand>
</feature>
<dbReference type="SUPFAM" id="SSF51735">
    <property type="entry name" value="NAD(P)-binding Rossmann-fold domains"/>
    <property type="match status" value="1"/>
</dbReference>
<evidence type="ECO:0000256" key="4">
    <source>
        <dbReference type="ARBA" id="ARBA00022857"/>
    </source>
</evidence>
<dbReference type="Pfam" id="PF01210">
    <property type="entry name" value="NAD_Gly3P_dh_N"/>
    <property type="match status" value="1"/>
</dbReference>
<dbReference type="UniPathway" id="UPA00940"/>
<dbReference type="SUPFAM" id="SSF48179">
    <property type="entry name" value="6-phosphogluconate dehydrogenase C-terminal domain-like"/>
    <property type="match status" value="1"/>
</dbReference>
<feature type="domain" description="Glycerol-3-phosphate dehydrogenase NAD-dependent N-terminal" evidence="20">
    <location>
        <begin position="8"/>
        <end position="161"/>
    </location>
</feature>
<name>A0A6I6N0J3_9CAUL</name>
<keyword evidence="8 14" id="KW-0594">Phospholipid biosynthesis</keyword>
<dbReference type="FunFam" id="1.10.1040.10:FF:000001">
    <property type="entry name" value="Glycerol-3-phosphate dehydrogenase [NAD(P)+]"/>
    <property type="match status" value="1"/>
</dbReference>
<dbReference type="KEGG" id="tsv:DSM104635_03716"/>
<evidence type="ECO:0000256" key="16">
    <source>
        <dbReference type="PIRSR" id="PIRSR000114-2"/>
    </source>
</evidence>
<keyword evidence="14" id="KW-0963">Cytoplasm</keyword>
<evidence type="ECO:0000313" key="22">
    <source>
        <dbReference type="EMBL" id="QGZ96853.1"/>
    </source>
</evidence>
<evidence type="ECO:0000256" key="12">
    <source>
        <dbReference type="ARBA" id="ARBA00069372"/>
    </source>
</evidence>
<dbReference type="GO" id="GO:0046168">
    <property type="term" value="P:glycerol-3-phosphate catabolic process"/>
    <property type="evidence" value="ECO:0007669"/>
    <property type="project" value="InterPro"/>
</dbReference>
<dbReference type="EC" id="1.1.1.94" evidence="11 14"/>
<comment type="catalytic activity">
    <reaction evidence="10">
        <text>sn-glycerol 3-phosphate + NADP(+) = dihydroxyacetone phosphate + NADPH + H(+)</text>
        <dbReference type="Rhea" id="RHEA:11096"/>
        <dbReference type="ChEBI" id="CHEBI:15378"/>
        <dbReference type="ChEBI" id="CHEBI:57597"/>
        <dbReference type="ChEBI" id="CHEBI:57642"/>
        <dbReference type="ChEBI" id="CHEBI:57783"/>
        <dbReference type="ChEBI" id="CHEBI:58349"/>
        <dbReference type="EC" id="1.1.1.94"/>
    </reaction>
    <physiologicalReaction direction="right-to-left" evidence="10">
        <dbReference type="Rhea" id="RHEA:11098"/>
    </physiologicalReaction>
</comment>
<dbReference type="InterPro" id="IPR006109">
    <property type="entry name" value="G3P_DH_NAD-dep_C"/>
</dbReference>
<keyword evidence="4 14" id="KW-0521">NADP</keyword>
<dbReference type="AlphaFoldDB" id="A0A6I6N0J3"/>
<feature type="binding site" evidence="14">
    <location>
        <position position="36"/>
    </location>
    <ligand>
        <name>NADPH</name>
        <dbReference type="ChEBI" id="CHEBI:57783"/>
    </ligand>
</feature>
<dbReference type="EMBL" id="CP047045">
    <property type="protein sequence ID" value="QGZ96853.1"/>
    <property type="molecule type" value="Genomic_DNA"/>
</dbReference>
<dbReference type="Gene3D" id="1.10.1040.10">
    <property type="entry name" value="N-(1-d-carboxylethyl)-l-norvaline Dehydrogenase, domain 2"/>
    <property type="match status" value="1"/>
</dbReference>
<evidence type="ECO:0000256" key="19">
    <source>
        <dbReference type="SAM" id="SignalP"/>
    </source>
</evidence>
<sequence length="334" mass="34174">MNGAYRSVAVLGAGAWGTALAQVAAAAGRDVTLWAREPEVVEGVNSAHENPLFLPGIALNAKVRATNSIEEAAKAELILAVPPAQHMRAVLRSLRPHLRSGAPLVLCAKGVERGSLALMTDVLAEEIPGVVPAVLSGPGFAKDVARGLPTATTIASPDPDLAQRIVATIGLPTFRPYFADDLIGAEIGGAVKNVIAIACGVAEGRKLGDGARAALITRGFAELTRLGLAMGAKAETLSGLCGLGDLVLTCASLTSRNTSLGAALGEGRKLKDILAERRSVAEGMESAPAVVALAAKYNVEMPICAAVDAIVGERIGIDEAITALLSRPFKAESA</sequence>
<protein>
    <recommendedName>
        <fullName evidence="12 14">Glycerol-3-phosphate dehydrogenase [NAD(P)+]</fullName>
        <ecNumber evidence="11 14">1.1.1.94</ecNumber>
    </recommendedName>
    <alternativeName>
        <fullName evidence="14">NAD(P)(+)-dependent glycerol-3-phosphate dehydrogenase</fullName>
    </alternativeName>
    <alternativeName>
        <fullName evidence="13 14">NAD(P)H-dependent dihydroxyacetone-phosphate reductase</fullName>
    </alternativeName>
</protein>
<dbReference type="GO" id="GO:0051287">
    <property type="term" value="F:NAD binding"/>
    <property type="evidence" value="ECO:0007669"/>
    <property type="project" value="InterPro"/>
</dbReference>
<dbReference type="PROSITE" id="PS00957">
    <property type="entry name" value="NAD_G3PDH"/>
    <property type="match status" value="1"/>
</dbReference>
<keyword evidence="6 14" id="KW-0520">NAD</keyword>
<evidence type="ECO:0000256" key="11">
    <source>
        <dbReference type="ARBA" id="ARBA00066687"/>
    </source>
</evidence>
<evidence type="ECO:0000256" key="10">
    <source>
        <dbReference type="ARBA" id="ARBA00052716"/>
    </source>
</evidence>
<keyword evidence="19" id="KW-0732">Signal</keyword>
<feature type="binding site" evidence="14">
    <location>
        <position position="109"/>
    </location>
    <ligand>
        <name>sn-glycerol 3-phosphate</name>
        <dbReference type="ChEBI" id="CHEBI:57597"/>
    </ligand>
</feature>
<comment type="pathway">
    <text evidence="14">Membrane lipid metabolism; glycerophospholipid metabolism.</text>
</comment>
<keyword evidence="5 14" id="KW-0560">Oxidoreductase</keyword>
<keyword evidence="7 14" id="KW-0443">Lipid metabolism</keyword>
<feature type="binding site" evidence="14">
    <location>
        <position position="16"/>
    </location>
    <ligand>
        <name>NADPH</name>
        <dbReference type="ChEBI" id="CHEBI:57783"/>
    </ligand>
</feature>
<organism evidence="22 23">
    <name type="scientific">Terricaulis silvestris</name>
    <dbReference type="NCBI Taxonomy" id="2686094"/>
    <lineage>
        <taxon>Bacteria</taxon>
        <taxon>Pseudomonadati</taxon>
        <taxon>Pseudomonadota</taxon>
        <taxon>Alphaproteobacteria</taxon>
        <taxon>Caulobacterales</taxon>
        <taxon>Caulobacteraceae</taxon>
        <taxon>Terricaulis</taxon>
    </lineage>
</organism>
<feature type="signal peptide" evidence="19">
    <location>
        <begin position="1"/>
        <end position="21"/>
    </location>
</feature>
<dbReference type="Gene3D" id="3.40.50.720">
    <property type="entry name" value="NAD(P)-binding Rossmann-like Domain"/>
    <property type="match status" value="1"/>
</dbReference>
<gene>
    <name evidence="14 22" type="primary">gpsA</name>
    <name evidence="22" type="ORF">DSM104635_03716</name>
</gene>
<dbReference type="Pfam" id="PF07479">
    <property type="entry name" value="NAD_Gly3P_dh_C"/>
    <property type="match status" value="1"/>
</dbReference>
<evidence type="ECO:0000256" key="13">
    <source>
        <dbReference type="ARBA" id="ARBA00080511"/>
    </source>
</evidence>
<evidence type="ECO:0000256" key="9">
    <source>
        <dbReference type="ARBA" id="ARBA00023264"/>
    </source>
</evidence>
<feature type="binding site" evidence="17">
    <location>
        <position position="141"/>
    </location>
    <ligand>
        <name>NAD(+)</name>
        <dbReference type="ChEBI" id="CHEBI:57540"/>
    </ligand>
</feature>
<feature type="binding site" evidence="17">
    <location>
        <begin position="12"/>
        <end position="17"/>
    </location>
    <ligand>
        <name>NAD(+)</name>
        <dbReference type="ChEBI" id="CHEBI:57540"/>
    </ligand>
</feature>
<feature type="binding site" evidence="14">
    <location>
        <position position="256"/>
    </location>
    <ligand>
        <name>NADPH</name>
        <dbReference type="ChEBI" id="CHEBI:57783"/>
    </ligand>
</feature>
<comment type="similarity">
    <text evidence="1 14 18">Belongs to the NAD-dependent glycerol-3-phosphate dehydrogenase family.</text>
</comment>
<evidence type="ECO:0000256" key="18">
    <source>
        <dbReference type="RuleBase" id="RU000437"/>
    </source>
</evidence>
<feature type="binding site" evidence="14">
    <location>
        <position position="255"/>
    </location>
    <ligand>
        <name>sn-glycerol 3-phosphate</name>
        <dbReference type="ChEBI" id="CHEBI:57597"/>
    </ligand>
</feature>
<feature type="binding site" evidence="16">
    <location>
        <begin position="256"/>
        <end position="257"/>
    </location>
    <ligand>
        <name>substrate</name>
    </ligand>
</feature>
<dbReference type="PIRSF" id="PIRSF000114">
    <property type="entry name" value="Glycerol-3-P_dh"/>
    <property type="match status" value="1"/>
</dbReference>
<feature type="binding site" evidence="14">
    <location>
        <position position="282"/>
    </location>
    <ligand>
        <name>NADPH</name>
        <dbReference type="ChEBI" id="CHEBI:57783"/>
    </ligand>
</feature>
<dbReference type="GO" id="GO:0047952">
    <property type="term" value="F:glycerol-3-phosphate dehydrogenase [NAD(P)+] activity"/>
    <property type="evidence" value="ECO:0007669"/>
    <property type="project" value="UniProtKB-UniRule"/>
</dbReference>
<dbReference type="GO" id="GO:0008654">
    <property type="term" value="P:phospholipid biosynthetic process"/>
    <property type="evidence" value="ECO:0007669"/>
    <property type="project" value="UniProtKB-KW"/>
</dbReference>
<evidence type="ECO:0000256" key="6">
    <source>
        <dbReference type="ARBA" id="ARBA00023027"/>
    </source>
</evidence>
<dbReference type="InterPro" id="IPR008927">
    <property type="entry name" value="6-PGluconate_DH-like_C_sf"/>
</dbReference>
<dbReference type="GO" id="GO:0046167">
    <property type="term" value="P:glycerol-3-phosphate biosynthetic process"/>
    <property type="evidence" value="ECO:0007669"/>
    <property type="project" value="UniProtKB-UniRule"/>
</dbReference>
<keyword evidence="3 14" id="KW-0547">Nucleotide-binding</keyword>
<evidence type="ECO:0000256" key="1">
    <source>
        <dbReference type="ARBA" id="ARBA00011009"/>
    </source>
</evidence>
<evidence type="ECO:0000256" key="14">
    <source>
        <dbReference type="HAMAP-Rule" id="MF_00394"/>
    </source>
</evidence>
<feature type="binding site" evidence="14">
    <location>
        <position position="109"/>
    </location>
    <ligand>
        <name>NADPH</name>
        <dbReference type="ChEBI" id="CHEBI:57783"/>
    </ligand>
</feature>
<keyword evidence="9 14" id="KW-1208">Phospholipid metabolism</keyword>
<evidence type="ECO:0000256" key="7">
    <source>
        <dbReference type="ARBA" id="ARBA00023098"/>
    </source>
</evidence>
<feature type="binding site" evidence="14">
    <location>
        <position position="280"/>
    </location>
    <ligand>
        <name>NADPH</name>
        <dbReference type="ChEBI" id="CHEBI:57783"/>
    </ligand>
</feature>
<feature type="binding site" evidence="14">
    <location>
        <position position="137"/>
    </location>
    <ligand>
        <name>sn-glycerol 3-phosphate</name>
        <dbReference type="ChEBI" id="CHEBI:57597"/>
    </ligand>
</feature>
<comment type="caution">
    <text evidence="14">Lacks conserved residue(s) required for the propagation of feature annotation.</text>
</comment>
<keyword evidence="2 14" id="KW-0444">Lipid biosynthesis</keyword>
<dbReference type="PRINTS" id="PR00077">
    <property type="entry name" value="GPDHDRGNASE"/>
</dbReference>
<feature type="active site" description="Proton acceptor" evidence="14 15">
    <location>
        <position position="192"/>
    </location>
</feature>
<feature type="binding site" evidence="17">
    <location>
        <position position="256"/>
    </location>
    <ligand>
        <name>NAD(+)</name>
        <dbReference type="ChEBI" id="CHEBI:57540"/>
    </ligand>
</feature>
<feature type="chain" id="PRO_5026309662" description="Glycerol-3-phosphate dehydrogenase [NAD(P)+]" evidence="19">
    <location>
        <begin position="22"/>
        <end position="334"/>
    </location>
</feature>
<evidence type="ECO:0000256" key="2">
    <source>
        <dbReference type="ARBA" id="ARBA00022516"/>
    </source>
</evidence>
<evidence type="ECO:0000256" key="17">
    <source>
        <dbReference type="PIRSR" id="PIRSR000114-3"/>
    </source>
</evidence>
<comment type="subcellular location">
    <subcellularLocation>
        <location evidence="14">Cytoplasm</location>
    </subcellularLocation>
</comment>
<dbReference type="GO" id="GO:0005975">
    <property type="term" value="P:carbohydrate metabolic process"/>
    <property type="evidence" value="ECO:0007669"/>
    <property type="project" value="InterPro"/>
</dbReference>
<dbReference type="NCBIfam" id="NF000940">
    <property type="entry name" value="PRK00094.1-2"/>
    <property type="match status" value="1"/>
</dbReference>
<dbReference type="PANTHER" id="PTHR11728">
    <property type="entry name" value="GLYCEROL-3-PHOSPHATE DEHYDROGENASE"/>
    <property type="match status" value="1"/>
</dbReference>
<dbReference type="FunFam" id="3.40.50.720:FF:000019">
    <property type="entry name" value="Glycerol-3-phosphate dehydrogenase [NAD(P)+]"/>
    <property type="match status" value="1"/>
</dbReference>
<feature type="binding site" evidence="14">
    <location>
        <position position="245"/>
    </location>
    <ligand>
        <name>sn-glycerol 3-phosphate</name>
        <dbReference type="ChEBI" id="CHEBI:57597"/>
    </ligand>
</feature>
<dbReference type="Proteomes" id="UP000431269">
    <property type="component" value="Chromosome"/>
</dbReference>
<evidence type="ECO:0000259" key="21">
    <source>
        <dbReference type="Pfam" id="PF07479"/>
    </source>
</evidence>
<feature type="binding site" evidence="14">
    <location>
        <position position="192"/>
    </location>
    <ligand>
        <name>sn-glycerol 3-phosphate</name>
        <dbReference type="ChEBI" id="CHEBI:57597"/>
    </ligand>
</feature>
<dbReference type="GO" id="GO:0006650">
    <property type="term" value="P:glycerophospholipid metabolic process"/>
    <property type="evidence" value="ECO:0007669"/>
    <property type="project" value="UniProtKB-UniRule"/>
</dbReference>
<dbReference type="GO" id="GO:0005829">
    <property type="term" value="C:cytosol"/>
    <property type="evidence" value="ECO:0007669"/>
    <property type="project" value="TreeGrafter"/>
</dbReference>
<accession>A0A6I6N0J3</accession>
<evidence type="ECO:0000313" key="23">
    <source>
        <dbReference type="Proteomes" id="UP000431269"/>
    </source>
</evidence>
<evidence type="ECO:0000256" key="3">
    <source>
        <dbReference type="ARBA" id="ARBA00022741"/>
    </source>
</evidence>
<feature type="binding site" evidence="14">
    <location>
        <position position="257"/>
    </location>
    <ligand>
        <name>sn-glycerol 3-phosphate</name>
        <dbReference type="ChEBI" id="CHEBI:57597"/>
    </ligand>
</feature>
<evidence type="ECO:0000256" key="5">
    <source>
        <dbReference type="ARBA" id="ARBA00023002"/>
    </source>
</evidence>
<feature type="domain" description="Glycerol-3-phosphate dehydrogenase NAD-dependent C-terminal" evidence="21">
    <location>
        <begin position="181"/>
        <end position="321"/>
    </location>
</feature>